<name>A0ABQ8GF74_9PEZI</name>
<dbReference type="InterPro" id="IPR051266">
    <property type="entry name" value="CLCR"/>
</dbReference>
<dbReference type="InterPro" id="IPR036844">
    <property type="entry name" value="Hint_dom_sf"/>
</dbReference>
<feature type="region of interest" description="Disordered" evidence="1">
    <location>
        <begin position="598"/>
        <end position="641"/>
    </location>
</feature>
<reference evidence="3 4" key="1">
    <citation type="journal article" date="2021" name="Nat. Commun.">
        <title>Genetic determinants of endophytism in the Arabidopsis root mycobiome.</title>
        <authorList>
            <person name="Mesny F."/>
            <person name="Miyauchi S."/>
            <person name="Thiergart T."/>
            <person name="Pickel B."/>
            <person name="Atanasova L."/>
            <person name="Karlsson M."/>
            <person name="Huettel B."/>
            <person name="Barry K.W."/>
            <person name="Haridas S."/>
            <person name="Chen C."/>
            <person name="Bauer D."/>
            <person name="Andreopoulos W."/>
            <person name="Pangilinan J."/>
            <person name="LaButti K."/>
            <person name="Riley R."/>
            <person name="Lipzen A."/>
            <person name="Clum A."/>
            <person name="Drula E."/>
            <person name="Henrissat B."/>
            <person name="Kohler A."/>
            <person name="Grigoriev I.V."/>
            <person name="Martin F.M."/>
            <person name="Hacquard S."/>
        </authorList>
    </citation>
    <scope>NUCLEOTIDE SEQUENCE [LARGE SCALE GENOMIC DNA]</scope>
    <source>
        <strain evidence="3 4">MPI-SDFR-AT-0080</strain>
    </source>
</reference>
<dbReference type="InterPro" id="IPR036465">
    <property type="entry name" value="vWFA_dom_sf"/>
</dbReference>
<evidence type="ECO:0000256" key="1">
    <source>
        <dbReference type="SAM" id="MobiDB-lite"/>
    </source>
</evidence>
<dbReference type="PANTHER" id="PTHR10579">
    <property type="entry name" value="CALCIUM-ACTIVATED CHLORIDE CHANNEL REGULATOR"/>
    <property type="match status" value="1"/>
</dbReference>
<sequence length="851" mass="93293">MVSLPTRLKDEPQSVSSEAFEDAVIPSPCSDTEKGWEFIVQNDEETCQNETNETESQTIQLNVHPLNDPNGILLSITPPKEPPASLGGRKRYPVDIVLVLDVSSSMDKTVKVPQAGAAQAAGGSLADSKSDPEQEGYHTRLDLAKNAIRGIVAGLDERDRVGIVTFAYNAHVFKPLTRMTKEAQESLLAEIDDIKAYGATNLWAGLRQGYKMLTSAATRLTEGLPDYFLPAVYLLTDGLPNVMAPPEGYVPALRRLMKSGPNQAKNPVVPTIHTFGFGYELRSGLLQSLAEVGGGYYAFIPDGSFVATIFNHAFANLNITFTTSAKLRVIVAEASEVPLPLDGAAIYKEEDGTLEISLYNLQYGQQRNIFLTRPNESNPANLSSATITACLDYTEPSLMSKQIRSVHKGSDTSGSPSPSFAYYHLHRALVCEFLASLSHANTVDEYMPITSDELDDALTRLNTLTERIKSSGHTDELNKSILRDLRSDLDLSRRNADDPAGQIQKALSKADWFEKWGAHYRQYRKRAPPPTQLPTTNSPIHPVPSILHAYRHELCLNEKDPGPKTLIAHNALFDHFKQRQSDAWDTIEERLARLLHTNDTNSSSPSSLPASHPPHAGAPPTYAASRGAPHGHHPPARITMAAYNNPDNPCFAGPSRVQLASGRRIPVSRLRAGMRVRTPAGPRRVAAVMRTAPTTSPVALCRLGQLLVTPWHPVLHERTGTWVFPAQVVADVDVCGRGGGRRRVDVYSVLLEERGGGGPAAHAVRVGGWWCVTLGHGVMERRAGDARGHEFFGDYGRVVWEMRKLRKGRGGVLRCGGMRRDERTGLACGFERLTVKGSDILEKSRNRSMMV</sequence>
<comment type="caution">
    <text evidence="3">The sequence shown here is derived from an EMBL/GenBank/DDBJ whole genome shotgun (WGS) entry which is preliminary data.</text>
</comment>
<dbReference type="SUPFAM" id="SSF53300">
    <property type="entry name" value="vWA-like"/>
    <property type="match status" value="1"/>
</dbReference>
<dbReference type="SMART" id="SM00327">
    <property type="entry name" value="VWA"/>
    <property type="match status" value="1"/>
</dbReference>
<dbReference type="PROSITE" id="PS50234">
    <property type="entry name" value="VWFA"/>
    <property type="match status" value="1"/>
</dbReference>
<dbReference type="SUPFAM" id="SSF51294">
    <property type="entry name" value="Hedgehog/intein (Hint) domain"/>
    <property type="match status" value="1"/>
</dbReference>
<dbReference type="Gene3D" id="3.40.50.410">
    <property type="entry name" value="von Willebrand factor, type A domain"/>
    <property type="match status" value="1"/>
</dbReference>
<evidence type="ECO:0000313" key="3">
    <source>
        <dbReference type="EMBL" id="KAH7054292.1"/>
    </source>
</evidence>
<protein>
    <submittedName>
        <fullName evidence="3">Hint-domain-containing protein</fullName>
    </submittedName>
</protein>
<proteinExistence type="predicted"/>
<dbReference type="PANTHER" id="PTHR10579:SF156">
    <property type="entry name" value="VWFA DOMAIN-CONTAINING PROTEIN"/>
    <property type="match status" value="1"/>
</dbReference>
<feature type="domain" description="VWFA" evidence="2">
    <location>
        <begin position="95"/>
        <end position="313"/>
    </location>
</feature>
<accession>A0ABQ8GF74</accession>
<keyword evidence="4" id="KW-1185">Reference proteome</keyword>
<organism evidence="3 4">
    <name type="scientific">Macrophomina phaseolina</name>
    <dbReference type="NCBI Taxonomy" id="35725"/>
    <lineage>
        <taxon>Eukaryota</taxon>
        <taxon>Fungi</taxon>
        <taxon>Dikarya</taxon>
        <taxon>Ascomycota</taxon>
        <taxon>Pezizomycotina</taxon>
        <taxon>Dothideomycetes</taxon>
        <taxon>Dothideomycetes incertae sedis</taxon>
        <taxon>Botryosphaeriales</taxon>
        <taxon>Botryosphaeriaceae</taxon>
        <taxon>Macrophomina</taxon>
    </lineage>
</organism>
<dbReference type="Pfam" id="PF14623">
    <property type="entry name" value="Vint"/>
    <property type="match status" value="1"/>
</dbReference>
<evidence type="ECO:0000259" key="2">
    <source>
        <dbReference type="PROSITE" id="PS50234"/>
    </source>
</evidence>
<dbReference type="Proteomes" id="UP000774617">
    <property type="component" value="Unassembled WGS sequence"/>
</dbReference>
<feature type="region of interest" description="Disordered" evidence="1">
    <location>
        <begin position="1"/>
        <end position="28"/>
    </location>
</feature>
<dbReference type="EMBL" id="JAGTJR010000009">
    <property type="protein sequence ID" value="KAH7054292.1"/>
    <property type="molecule type" value="Genomic_DNA"/>
</dbReference>
<dbReference type="Pfam" id="PF13519">
    <property type="entry name" value="VWA_2"/>
    <property type="match status" value="1"/>
</dbReference>
<gene>
    <name evidence="3" type="ORF">B0J12DRAFT_777819</name>
</gene>
<dbReference type="InterPro" id="IPR002035">
    <property type="entry name" value="VWF_A"/>
</dbReference>
<dbReference type="InterPro" id="IPR039510">
    <property type="entry name" value="Vint_dom"/>
</dbReference>
<feature type="compositionally biased region" description="Low complexity" evidence="1">
    <location>
        <begin position="602"/>
        <end position="620"/>
    </location>
</feature>
<evidence type="ECO:0000313" key="4">
    <source>
        <dbReference type="Proteomes" id="UP000774617"/>
    </source>
</evidence>